<proteinExistence type="inferred from homology"/>
<organism evidence="2">
    <name type="scientific">freshwater metagenome</name>
    <dbReference type="NCBI Taxonomy" id="449393"/>
    <lineage>
        <taxon>unclassified sequences</taxon>
        <taxon>metagenomes</taxon>
        <taxon>ecological metagenomes</taxon>
    </lineage>
</organism>
<name>A0A6J7T8D7_9ZZZZ</name>
<accession>A0A6J7T8D7</accession>
<dbReference type="InterPro" id="IPR036291">
    <property type="entry name" value="NAD(P)-bd_dom_sf"/>
</dbReference>
<dbReference type="PANTHER" id="PTHR42760">
    <property type="entry name" value="SHORT-CHAIN DEHYDROGENASES/REDUCTASES FAMILY MEMBER"/>
    <property type="match status" value="1"/>
</dbReference>
<evidence type="ECO:0000256" key="1">
    <source>
        <dbReference type="ARBA" id="ARBA00006484"/>
    </source>
</evidence>
<comment type="similarity">
    <text evidence="1">Belongs to the short-chain dehydrogenases/reductases (SDR) family.</text>
</comment>
<dbReference type="InterPro" id="IPR020904">
    <property type="entry name" value="Sc_DH/Rdtase_CS"/>
</dbReference>
<dbReference type="EMBL" id="CAFBQH010000048">
    <property type="protein sequence ID" value="CAB5050164.1"/>
    <property type="molecule type" value="Genomic_DNA"/>
</dbReference>
<dbReference type="PROSITE" id="PS00061">
    <property type="entry name" value="ADH_SHORT"/>
    <property type="match status" value="1"/>
</dbReference>
<dbReference type="CDD" id="cd05233">
    <property type="entry name" value="SDR_c"/>
    <property type="match status" value="1"/>
</dbReference>
<protein>
    <submittedName>
        <fullName evidence="2">Unannotated protein</fullName>
    </submittedName>
</protein>
<dbReference type="AlphaFoldDB" id="A0A6J7T8D7"/>
<dbReference type="Pfam" id="PF13561">
    <property type="entry name" value="adh_short_C2"/>
    <property type="match status" value="1"/>
</dbReference>
<dbReference type="PRINTS" id="PR00081">
    <property type="entry name" value="GDHRDH"/>
</dbReference>
<evidence type="ECO:0000313" key="2">
    <source>
        <dbReference type="EMBL" id="CAB5050164.1"/>
    </source>
</evidence>
<sequence length="189" mass="20070">MVKDVLSVHSGIDIAILNGGIASKGRSVADTEPEELWQLVATHALGPHQLCRALIPSMRTRGRGDIVFISSVATSGMSANGAPYNMGKAAMEALALTLAKEERPNNIRVNIVAPGLVETDMGVRLARAITGRREMDDLRSMDEAAPFGRVCQPEDIANAVLWFCSPAASYITGQRIQVDGGGSSLRVGQ</sequence>
<dbReference type="SUPFAM" id="SSF51735">
    <property type="entry name" value="NAD(P)-binding Rossmann-fold domains"/>
    <property type="match status" value="1"/>
</dbReference>
<gene>
    <name evidence="2" type="ORF">UFOPK4293_00903</name>
</gene>
<dbReference type="Gene3D" id="3.40.50.720">
    <property type="entry name" value="NAD(P)-binding Rossmann-like Domain"/>
    <property type="match status" value="1"/>
</dbReference>
<dbReference type="InterPro" id="IPR002347">
    <property type="entry name" value="SDR_fam"/>
</dbReference>
<dbReference type="PANTHER" id="PTHR42760:SF78">
    <property type="entry name" value="3-OXOACYL-[ACYL-CARRIER-PROTEIN] REDUCTASE [NADH]"/>
    <property type="match status" value="1"/>
</dbReference>
<dbReference type="GO" id="GO:0016616">
    <property type="term" value="F:oxidoreductase activity, acting on the CH-OH group of donors, NAD or NADP as acceptor"/>
    <property type="evidence" value="ECO:0007669"/>
    <property type="project" value="TreeGrafter"/>
</dbReference>
<reference evidence="2" key="1">
    <citation type="submission" date="2020-05" db="EMBL/GenBank/DDBJ databases">
        <authorList>
            <person name="Chiriac C."/>
            <person name="Salcher M."/>
            <person name="Ghai R."/>
            <person name="Kavagutti S V."/>
        </authorList>
    </citation>
    <scope>NUCLEOTIDE SEQUENCE</scope>
</reference>